<dbReference type="EMBL" id="BAFN01000001">
    <property type="protein sequence ID" value="GAN32500.1"/>
    <property type="molecule type" value="Genomic_DNA"/>
</dbReference>
<dbReference type="InterPro" id="IPR016024">
    <property type="entry name" value="ARM-type_fold"/>
</dbReference>
<dbReference type="InterPro" id="IPR011989">
    <property type="entry name" value="ARM-like"/>
</dbReference>
<keyword evidence="2" id="KW-1185">Reference proteome</keyword>
<organism evidence="1 2">
    <name type="scientific">Candidatus Brocadia sinica JPN1</name>
    <dbReference type="NCBI Taxonomy" id="1197129"/>
    <lineage>
        <taxon>Bacteria</taxon>
        <taxon>Pseudomonadati</taxon>
        <taxon>Planctomycetota</taxon>
        <taxon>Candidatus Brocadiia</taxon>
        <taxon>Candidatus Brocadiales</taxon>
        <taxon>Candidatus Brocadiaceae</taxon>
        <taxon>Candidatus Brocadia</taxon>
    </lineage>
</organism>
<dbReference type="SUPFAM" id="SSF48371">
    <property type="entry name" value="ARM repeat"/>
    <property type="match status" value="1"/>
</dbReference>
<evidence type="ECO:0008006" key="3">
    <source>
        <dbReference type="Google" id="ProtNLM"/>
    </source>
</evidence>
<protein>
    <recommendedName>
        <fullName evidence="3">HEAT repeat domain-containing protein</fullName>
    </recommendedName>
</protein>
<gene>
    <name evidence="1" type="ORF">BROSI_A1015</name>
</gene>
<evidence type="ECO:0000313" key="2">
    <source>
        <dbReference type="Proteomes" id="UP000032309"/>
    </source>
</evidence>
<accession>A0ABQ0JUV5</accession>
<evidence type="ECO:0000313" key="1">
    <source>
        <dbReference type="EMBL" id="GAN32500.1"/>
    </source>
</evidence>
<dbReference type="Gene3D" id="1.25.10.10">
    <property type="entry name" value="Leucine-rich Repeat Variant"/>
    <property type="match status" value="1"/>
</dbReference>
<dbReference type="Pfam" id="PF13646">
    <property type="entry name" value="HEAT_2"/>
    <property type="match status" value="1"/>
</dbReference>
<name>A0ABQ0JUV5_9BACT</name>
<dbReference type="Proteomes" id="UP000032309">
    <property type="component" value="Unassembled WGS sequence"/>
</dbReference>
<comment type="caution">
    <text evidence="1">The sequence shown here is derived from an EMBL/GenBank/DDBJ whole genome shotgun (WGS) entry which is preliminary data.</text>
</comment>
<dbReference type="RefSeq" id="WP_052562654.1">
    <property type="nucleotide sequence ID" value="NZ_BAFN01000001.1"/>
</dbReference>
<reference evidence="2" key="1">
    <citation type="journal article" date="2015" name="Genome Announc.">
        <title>Draft Genome Sequence of an Anaerobic Ammonium-Oxidizing Bacterium, "Candidatus Brocadia sinica".</title>
        <authorList>
            <person name="Oshiki M."/>
            <person name="Shinyako-Hata K."/>
            <person name="Satoh H."/>
            <person name="Okabe S."/>
        </authorList>
    </citation>
    <scope>NUCLEOTIDE SEQUENCE [LARGE SCALE GENOMIC DNA]</scope>
    <source>
        <strain evidence="2">JPN1</strain>
    </source>
</reference>
<proteinExistence type="predicted"/>
<sequence length="129" mass="14850">MTFFCPTCWKEIKGIDTICPFCGADISEYANKDFEEKLINALRHRERETVQRAVYILGRRKSIKAVHPLLKLFKQTDNTLLKIGILNALNEIGVPEAKEFIFKVIDSDTGIVKRMAREIIDRESINHAE</sequence>